<feature type="transmembrane region" description="Helical" evidence="2">
    <location>
        <begin position="236"/>
        <end position="256"/>
    </location>
</feature>
<feature type="transmembrane region" description="Helical" evidence="2">
    <location>
        <begin position="130"/>
        <end position="151"/>
    </location>
</feature>
<evidence type="ECO:0000313" key="4">
    <source>
        <dbReference type="Proteomes" id="UP001210678"/>
    </source>
</evidence>
<protein>
    <submittedName>
        <fullName evidence="3">MATE family efflux transporter</fullName>
    </submittedName>
</protein>
<feature type="transmembrane region" description="Helical" evidence="2">
    <location>
        <begin position="84"/>
        <end position="110"/>
    </location>
</feature>
<dbReference type="InterPro" id="IPR002528">
    <property type="entry name" value="MATE_fam"/>
</dbReference>
<gene>
    <name evidence="3" type="ORF">PGX00_15640</name>
</gene>
<dbReference type="PANTHER" id="PTHR43298">
    <property type="entry name" value="MULTIDRUG RESISTANCE PROTEIN NORM-RELATED"/>
    <property type="match status" value="1"/>
</dbReference>
<evidence type="ECO:0000313" key="3">
    <source>
        <dbReference type="EMBL" id="MDB1124990.1"/>
    </source>
</evidence>
<keyword evidence="1" id="KW-0813">Transport</keyword>
<dbReference type="InterPro" id="IPR050222">
    <property type="entry name" value="MATE_MdtK"/>
</dbReference>
<dbReference type="Pfam" id="PF01554">
    <property type="entry name" value="MatE"/>
    <property type="match status" value="2"/>
</dbReference>
<proteinExistence type="predicted"/>
<feature type="transmembrane region" description="Helical" evidence="2">
    <location>
        <begin position="12"/>
        <end position="31"/>
    </location>
</feature>
<feature type="transmembrane region" description="Helical" evidence="2">
    <location>
        <begin position="391"/>
        <end position="413"/>
    </location>
</feature>
<reference evidence="3 4" key="1">
    <citation type="submission" date="2023-01" db="EMBL/GenBank/DDBJ databases">
        <title>Vibrio sp. KJ40-1 sp.nov, isolated from marine algae.</title>
        <authorList>
            <person name="Butt M."/>
            <person name="Kim J.M.J."/>
            <person name="Jeon C.O.C."/>
        </authorList>
    </citation>
    <scope>NUCLEOTIDE SEQUENCE [LARGE SCALE GENOMIC DNA]</scope>
    <source>
        <strain evidence="3 4">KJ40-1</strain>
    </source>
</reference>
<name>A0ABT4YU48_9VIBR</name>
<evidence type="ECO:0000256" key="1">
    <source>
        <dbReference type="ARBA" id="ARBA00022448"/>
    </source>
</evidence>
<keyword evidence="2" id="KW-1133">Transmembrane helix</keyword>
<dbReference type="Proteomes" id="UP001210678">
    <property type="component" value="Unassembled WGS sequence"/>
</dbReference>
<dbReference type="PANTHER" id="PTHR43298:SF2">
    <property type="entry name" value="FMN_FAD EXPORTER YEEO-RELATED"/>
    <property type="match status" value="1"/>
</dbReference>
<feature type="transmembrane region" description="Helical" evidence="2">
    <location>
        <begin position="315"/>
        <end position="334"/>
    </location>
</feature>
<organism evidence="3 4">
    <name type="scientific">Vibrio algarum</name>
    <dbReference type="NCBI Taxonomy" id="3020714"/>
    <lineage>
        <taxon>Bacteria</taxon>
        <taxon>Pseudomonadati</taxon>
        <taxon>Pseudomonadota</taxon>
        <taxon>Gammaproteobacteria</taxon>
        <taxon>Vibrionales</taxon>
        <taxon>Vibrionaceae</taxon>
        <taxon>Vibrio</taxon>
    </lineage>
</organism>
<feature type="transmembrane region" description="Helical" evidence="2">
    <location>
        <begin position="346"/>
        <end position="365"/>
    </location>
</feature>
<feature type="transmembrane region" description="Helical" evidence="2">
    <location>
        <begin position="163"/>
        <end position="182"/>
    </location>
</feature>
<comment type="caution">
    <text evidence="3">The sequence shown here is derived from an EMBL/GenBank/DDBJ whole genome shotgun (WGS) entry which is preliminary data.</text>
</comment>
<sequence>MTLSRTYIKDNLTLAWPLALNALLMQSMLMIDTLLVSPLGEESVAAMGVATTIVAFVLGIQMALSNGTQMILSRAFGSGRTKSLSNAFFGGLAIASCFAAVFMSLILIFGDELVALIVDSESLITKAESYLSISVFIILFTSITQTIVTLFNSTGKTSVPFKGYLIELPFNCAVSYMLIYQFDMGVSGAALGSLSAIMLRTVYLAYSVLSDDSISLPLPEELSAFIKTTRHHLGEILPFAANITILAIGITIYQLMFSQLNINEYVAITLLYPWIRTGSQFITSWSHASAILISQRIGAGKLDDLKQCVDTSIDVAVGISFISCLFFVCLHFSFGHIYPGLASETYLAMATIAPLYILLPFVRGYNTVHGNILRAVGKTKSVFKINFTGQWVVSLPLLAIIIFVLDGSIFWAFAIQPFEELIKAIPFRTLARRTVREFDLEAAKKMNYD</sequence>
<keyword evidence="2" id="KW-0472">Membrane</keyword>
<accession>A0ABT4YU48</accession>
<dbReference type="EMBL" id="JAQLOI010000003">
    <property type="protein sequence ID" value="MDB1124990.1"/>
    <property type="molecule type" value="Genomic_DNA"/>
</dbReference>
<feature type="transmembrane region" description="Helical" evidence="2">
    <location>
        <begin position="43"/>
        <end position="64"/>
    </location>
</feature>
<evidence type="ECO:0000256" key="2">
    <source>
        <dbReference type="SAM" id="Phobius"/>
    </source>
</evidence>
<keyword evidence="2" id="KW-0812">Transmembrane</keyword>
<dbReference type="RefSeq" id="WP_272138284.1">
    <property type="nucleotide sequence ID" value="NZ_JAQLOI010000003.1"/>
</dbReference>
<keyword evidence="4" id="KW-1185">Reference proteome</keyword>